<dbReference type="InterPro" id="IPR007953">
    <property type="entry name" value="Holin-like_BlyB"/>
</dbReference>
<gene>
    <name evidence="2" type="ORF">BSV1_X02</name>
</gene>
<geneLocation type="plasmid" evidence="2 3">
    <name>SV1_lp32-12</name>
</geneLocation>
<sequence length="212" mass="24671">MTRKMFAVYAILAPTSSCKNYESNTELKNQVEEFLDTKEIVQNIVEDSRLEEIEKKIRKLTNKTDGKDKEQFRHELEEIKDRSEKKQETINEKSKNLFKDNLELGLTSISNLINVFSEFKNEFGEVAHKGFSLVCNLYSHYTSIYKSNMERLENVLSPTIDKTLAPINKKINNFIDLVNSNEKNLKISKNLKFDESGTPIYKNKKILHNNVL</sequence>
<dbReference type="EMBL" id="CP001516">
    <property type="protein sequence ID" value="ACN93260.1"/>
    <property type="molecule type" value="Genomic_DNA"/>
</dbReference>
<evidence type="ECO:0000256" key="1">
    <source>
        <dbReference type="SAM" id="Coils"/>
    </source>
</evidence>
<dbReference type="Pfam" id="PF05289">
    <property type="entry name" value="BLYB"/>
    <property type="match status" value="1"/>
</dbReference>
<keyword evidence="3" id="KW-1185">Reference proteome</keyword>
<proteinExistence type="predicted"/>
<dbReference type="AlphaFoldDB" id="A0A806C6K1"/>
<keyword evidence="1" id="KW-0175">Coiled coil</keyword>
<reference evidence="2 3" key="1">
    <citation type="journal article" date="2011" name="J. Bacteriol.">
        <title>Whole genome sequence of an unusual Borrelia burgdorferi sensu lato isolate.</title>
        <authorList>
            <person name="Casjens S.R."/>
            <person name="Fraser-Liggett C.M."/>
            <person name="Mongodin E.F."/>
            <person name="Qiu W.G."/>
            <person name="Dunn J.J."/>
            <person name="Luft B.J."/>
            <person name="Schutzer S.E."/>
        </authorList>
    </citation>
    <scope>NUCLEOTIDE SEQUENCE [LARGE SCALE GENOMIC DNA]</scope>
    <source>
        <strain evidence="2 3">SV1</strain>
    </source>
</reference>
<organism evidence="2 3">
    <name type="scientific">Borreliella finlandensis</name>
    <dbReference type="NCBI Taxonomy" id="498741"/>
    <lineage>
        <taxon>Bacteria</taxon>
        <taxon>Pseudomonadati</taxon>
        <taxon>Spirochaetota</taxon>
        <taxon>Spirochaetia</taxon>
        <taxon>Spirochaetales</taxon>
        <taxon>Borreliaceae</taxon>
        <taxon>Borreliella</taxon>
    </lineage>
</organism>
<keyword evidence="2" id="KW-0614">Plasmid</keyword>
<evidence type="ECO:0000313" key="2">
    <source>
        <dbReference type="EMBL" id="ACN93260.1"/>
    </source>
</evidence>
<evidence type="ECO:0000313" key="3">
    <source>
        <dbReference type="Proteomes" id="UP000006166"/>
    </source>
</evidence>
<protein>
    <submittedName>
        <fullName evidence="2">Hemolysin accessory protein</fullName>
    </submittedName>
</protein>
<feature type="coiled-coil region" evidence="1">
    <location>
        <begin position="43"/>
        <end position="96"/>
    </location>
</feature>
<dbReference type="Proteomes" id="UP000006166">
    <property type="component" value="Plasmid SV1_lp32-12"/>
</dbReference>
<accession>A0A806C6K1</accession>
<name>A0A806C6K1_9SPIR</name>